<sequence length="129" mass="14949">MRRQKNTRKHLRFQTCIALEMPMVSSCLLMQPAHKESQPQAREKADREGFEVSVVKTSFKANTRLWRRTKEMDLLRYILGLHAADLSHEASNAIALGTRVQDIKFVVHAHPILSEVLDSSSRLPRLMWR</sequence>
<dbReference type="AlphaFoldDB" id="A0A0A9DAU2"/>
<dbReference type="GO" id="GO:0050660">
    <property type="term" value="F:flavin adenine dinucleotide binding"/>
    <property type="evidence" value="ECO:0007669"/>
    <property type="project" value="TreeGrafter"/>
</dbReference>
<dbReference type="PANTHER" id="PTHR22912:SF151">
    <property type="entry name" value="DIHYDROLIPOYL DEHYDROGENASE, MITOCHONDRIAL"/>
    <property type="match status" value="1"/>
</dbReference>
<dbReference type="GO" id="GO:0005739">
    <property type="term" value="C:mitochondrion"/>
    <property type="evidence" value="ECO:0007669"/>
    <property type="project" value="TreeGrafter"/>
</dbReference>
<reference evidence="2" key="2">
    <citation type="journal article" date="2015" name="Data Brief">
        <title>Shoot transcriptome of the giant reed, Arundo donax.</title>
        <authorList>
            <person name="Barrero R.A."/>
            <person name="Guerrero F.D."/>
            <person name="Moolhuijzen P."/>
            <person name="Goolsby J.A."/>
            <person name="Tidwell J."/>
            <person name="Bellgard S.E."/>
            <person name="Bellgard M.I."/>
        </authorList>
    </citation>
    <scope>NUCLEOTIDE SEQUENCE</scope>
    <source>
        <tissue evidence="2">Shoot tissue taken approximately 20 cm above the soil surface</tissue>
    </source>
</reference>
<dbReference type="InterPro" id="IPR050151">
    <property type="entry name" value="Class-I_Pyr_Nuc-Dis_Oxidored"/>
</dbReference>
<reference evidence="2" key="1">
    <citation type="submission" date="2014-09" db="EMBL/GenBank/DDBJ databases">
        <authorList>
            <person name="Magalhaes I.L.F."/>
            <person name="Oliveira U."/>
            <person name="Santos F.R."/>
            <person name="Vidigal T.H.D.A."/>
            <person name="Brescovit A.D."/>
            <person name="Santos A.J."/>
        </authorList>
    </citation>
    <scope>NUCLEOTIDE SEQUENCE</scope>
    <source>
        <tissue evidence="2">Shoot tissue taken approximately 20 cm above the soil surface</tissue>
    </source>
</reference>
<dbReference type="PANTHER" id="PTHR22912">
    <property type="entry name" value="DISULFIDE OXIDOREDUCTASE"/>
    <property type="match status" value="1"/>
</dbReference>
<evidence type="ECO:0000256" key="1">
    <source>
        <dbReference type="ARBA" id="ARBA00007532"/>
    </source>
</evidence>
<name>A0A0A9DAU2_ARUDO</name>
<evidence type="ECO:0000313" key="2">
    <source>
        <dbReference type="EMBL" id="JAD85674.1"/>
    </source>
</evidence>
<proteinExistence type="inferred from homology"/>
<accession>A0A0A9DAU2</accession>
<organism evidence="2">
    <name type="scientific">Arundo donax</name>
    <name type="common">Giant reed</name>
    <name type="synonym">Donax arundinaceus</name>
    <dbReference type="NCBI Taxonomy" id="35708"/>
    <lineage>
        <taxon>Eukaryota</taxon>
        <taxon>Viridiplantae</taxon>
        <taxon>Streptophyta</taxon>
        <taxon>Embryophyta</taxon>
        <taxon>Tracheophyta</taxon>
        <taxon>Spermatophyta</taxon>
        <taxon>Magnoliopsida</taxon>
        <taxon>Liliopsida</taxon>
        <taxon>Poales</taxon>
        <taxon>Poaceae</taxon>
        <taxon>PACMAD clade</taxon>
        <taxon>Arundinoideae</taxon>
        <taxon>Arundineae</taxon>
        <taxon>Arundo</taxon>
    </lineage>
</organism>
<dbReference type="GO" id="GO:0045252">
    <property type="term" value="C:oxoglutarate dehydrogenase complex"/>
    <property type="evidence" value="ECO:0007669"/>
    <property type="project" value="TreeGrafter"/>
</dbReference>
<comment type="similarity">
    <text evidence="1">Belongs to the class-I pyridine nucleotide-disulfide oxidoreductase family.</text>
</comment>
<dbReference type="GO" id="GO:0004148">
    <property type="term" value="F:dihydrolipoyl dehydrogenase (NADH) activity"/>
    <property type="evidence" value="ECO:0007669"/>
    <property type="project" value="TreeGrafter"/>
</dbReference>
<dbReference type="GO" id="GO:0006103">
    <property type="term" value="P:2-oxoglutarate metabolic process"/>
    <property type="evidence" value="ECO:0007669"/>
    <property type="project" value="TreeGrafter"/>
</dbReference>
<dbReference type="Gene3D" id="3.30.390.30">
    <property type="match status" value="1"/>
</dbReference>
<dbReference type="SUPFAM" id="SSF55424">
    <property type="entry name" value="FAD/NAD-linked reductases, dimerisation (C-terminal) domain"/>
    <property type="match status" value="1"/>
</dbReference>
<protein>
    <submittedName>
        <fullName evidence="2">Uncharacterized protein</fullName>
    </submittedName>
</protein>
<dbReference type="InterPro" id="IPR016156">
    <property type="entry name" value="FAD/NAD-linked_Rdtase_dimer_sf"/>
</dbReference>
<dbReference type="EMBL" id="GBRH01212221">
    <property type="protein sequence ID" value="JAD85674.1"/>
    <property type="molecule type" value="Transcribed_RNA"/>
</dbReference>